<dbReference type="InterPro" id="IPR006689">
    <property type="entry name" value="Small_GTPase_ARF/SAR"/>
</dbReference>
<feature type="region of interest" description="Disordered" evidence="3">
    <location>
        <begin position="213"/>
        <end position="237"/>
    </location>
</feature>
<dbReference type="Gene3D" id="3.40.50.300">
    <property type="entry name" value="P-loop containing nucleotide triphosphate hydrolases"/>
    <property type="match status" value="1"/>
</dbReference>
<dbReference type="InterPro" id="IPR052705">
    <property type="entry name" value="Gliding_Motility_GTPase"/>
</dbReference>
<organism evidence="4 5">
    <name type="scientific">Thermotomaculum hydrothermale</name>
    <dbReference type="NCBI Taxonomy" id="981385"/>
    <lineage>
        <taxon>Bacteria</taxon>
        <taxon>Pseudomonadati</taxon>
        <taxon>Acidobacteriota</taxon>
        <taxon>Holophagae</taxon>
        <taxon>Thermotomaculales</taxon>
        <taxon>Thermotomaculaceae</taxon>
        <taxon>Thermotomaculum</taxon>
    </lineage>
</organism>
<reference evidence="4 5" key="1">
    <citation type="journal article" date="2012" name="Extremophiles">
        <title>Thermotomaculum hydrothermale gen. nov., sp. nov., a novel heterotrophic thermophile within the phylum Acidobacteria from a deep-sea hydrothermal vent chimney in the Southern Okinawa Trough.</title>
        <authorList>
            <person name="Izumi H."/>
            <person name="Nunoura T."/>
            <person name="Miyazaki M."/>
            <person name="Mino S."/>
            <person name="Toki T."/>
            <person name="Takai K."/>
            <person name="Sako Y."/>
            <person name="Sawabe T."/>
            <person name="Nakagawa S."/>
        </authorList>
    </citation>
    <scope>NUCLEOTIDE SEQUENCE [LARGE SCALE GENOMIC DNA]</scope>
    <source>
        <strain evidence="4 5">AC55</strain>
    </source>
</reference>
<keyword evidence="5" id="KW-1185">Reference proteome</keyword>
<dbReference type="Pfam" id="PF00025">
    <property type="entry name" value="Arf"/>
    <property type="match status" value="1"/>
</dbReference>
<evidence type="ECO:0000256" key="1">
    <source>
        <dbReference type="ARBA" id="ARBA00022741"/>
    </source>
</evidence>
<accession>A0A7R6SZ98</accession>
<dbReference type="EMBL" id="AP017470">
    <property type="protein sequence ID" value="BBB33421.1"/>
    <property type="molecule type" value="Genomic_DNA"/>
</dbReference>
<evidence type="ECO:0000313" key="5">
    <source>
        <dbReference type="Proteomes" id="UP000595564"/>
    </source>
</evidence>
<evidence type="ECO:0000256" key="2">
    <source>
        <dbReference type="ARBA" id="ARBA00023134"/>
    </source>
</evidence>
<dbReference type="PANTHER" id="PTHR42708">
    <property type="entry name" value="ATP/GTP-BINDING PROTEIN-RELATED"/>
    <property type="match status" value="1"/>
</dbReference>
<dbReference type="PRINTS" id="PR00449">
    <property type="entry name" value="RASTRNSFRMNG"/>
</dbReference>
<dbReference type="InterPro" id="IPR027417">
    <property type="entry name" value="P-loop_NTPase"/>
</dbReference>
<dbReference type="SUPFAM" id="SSF52540">
    <property type="entry name" value="P-loop containing nucleoside triphosphate hydrolases"/>
    <property type="match status" value="1"/>
</dbReference>
<dbReference type="CDD" id="cd00882">
    <property type="entry name" value="Ras_like_GTPase"/>
    <property type="match status" value="1"/>
</dbReference>
<dbReference type="KEGG" id="thyd:TTHT_1978"/>
<protein>
    <submittedName>
        <fullName evidence="4">Uncharacterized protein</fullName>
    </submittedName>
</protein>
<evidence type="ECO:0000256" key="3">
    <source>
        <dbReference type="SAM" id="MobiDB-lite"/>
    </source>
</evidence>
<keyword evidence="1" id="KW-0547">Nucleotide-binding</keyword>
<evidence type="ECO:0000313" key="4">
    <source>
        <dbReference type="EMBL" id="BBB33421.1"/>
    </source>
</evidence>
<dbReference type="Proteomes" id="UP000595564">
    <property type="component" value="Chromosome"/>
</dbReference>
<dbReference type="GO" id="GO:0003924">
    <property type="term" value="F:GTPase activity"/>
    <property type="evidence" value="ECO:0007669"/>
    <property type="project" value="InterPro"/>
</dbReference>
<dbReference type="PANTHER" id="PTHR42708:SF1">
    <property type="entry name" value="GLIDING MOTILITY PROTEIN MGLA"/>
    <property type="match status" value="1"/>
</dbReference>
<name>A0A7R6SZ98_9BACT</name>
<dbReference type="AlphaFoldDB" id="A0A7R6SZ98"/>
<gene>
    <name evidence="4" type="ORF">TTHT_1978</name>
</gene>
<dbReference type="GO" id="GO:0005525">
    <property type="term" value="F:GTP binding"/>
    <property type="evidence" value="ECO:0007669"/>
    <property type="project" value="UniProtKB-KW"/>
</dbReference>
<keyword evidence="2" id="KW-0342">GTP-binding</keyword>
<sequence>MVSFNYQAKEVAIKIVYYGPGLCGKTTTLQYIYNTLPDNSRGKMISLATETDRTLFFDFLPIQLGKLKGLETKIQLYTVPGQVFYNQTRKLVLKGVDGIVFVADSQAGMLEANKESLQNLIQNLESLGMDLKDIPHVMQYNKRDLPNLIDVETLNKELNIYNVPYFETSAITGEGVIETLREIVRLTLKKITEKYNVEIEYMVEDESKEGEIVKEKDEPKEKEIEKHEKEENEVKLEPEEISAEDLAEMDTDIDFSVDIDDRIIGEDNTEAIESVDELDEIDEVEEVIDDESIEELEDVEKEELTEIEESEFNTQKIDSEVIEDRLETQEYDYSEIEVEAPRVVKADNGYFVPINIKIPEGMEDEVRINLDLKIEIKRKKRG</sequence>
<proteinExistence type="predicted"/>